<keyword evidence="1" id="KW-0560">Oxidoreductase</keyword>
<dbReference type="Pfam" id="PF00296">
    <property type="entry name" value="Bac_luciferase"/>
    <property type="match status" value="1"/>
</dbReference>
<organism evidence="3">
    <name type="scientific">marine metagenome</name>
    <dbReference type="NCBI Taxonomy" id="408172"/>
    <lineage>
        <taxon>unclassified sequences</taxon>
        <taxon>metagenomes</taxon>
        <taxon>ecological metagenomes</taxon>
    </lineage>
</organism>
<evidence type="ECO:0000313" key="3">
    <source>
        <dbReference type="EMBL" id="SVB79945.1"/>
    </source>
</evidence>
<evidence type="ECO:0000256" key="1">
    <source>
        <dbReference type="ARBA" id="ARBA00023002"/>
    </source>
</evidence>
<feature type="non-terminal residue" evidence="3">
    <location>
        <position position="1"/>
    </location>
</feature>
<dbReference type="PANTHER" id="PTHR43244">
    <property type="match status" value="1"/>
</dbReference>
<gene>
    <name evidence="3" type="ORF">METZ01_LOCUS232799</name>
</gene>
<reference evidence="3" key="1">
    <citation type="submission" date="2018-05" db="EMBL/GenBank/DDBJ databases">
        <authorList>
            <person name="Lanie J.A."/>
            <person name="Ng W.-L."/>
            <person name="Kazmierczak K.M."/>
            <person name="Andrzejewski T.M."/>
            <person name="Davidsen T.M."/>
            <person name="Wayne K.J."/>
            <person name="Tettelin H."/>
            <person name="Glass J.I."/>
            <person name="Rusch D."/>
            <person name="Podicherti R."/>
            <person name="Tsui H.-C.T."/>
            <person name="Winkler M.E."/>
        </authorList>
    </citation>
    <scope>NUCLEOTIDE SEQUENCE</scope>
</reference>
<dbReference type="GO" id="GO:0016705">
    <property type="term" value="F:oxidoreductase activity, acting on paired donors, with incorporation or reduction of molecular oxygen"/>
    <property type="evidence" value="ECO:0007669"/>
    <property type="project" value="InterPro"/>
</dbReference>
<sequence>VSKLEFGLFLEFPTGDDTRLDEQISRYTPIITLAESLGFRSVWAGESYPPLRGAIQHISSPFLVLAHLAPLTSMTLGTAVSLAPVWDPLRLAYDTSVLDQICGGRLVLGVGLGNPGIWKRFGVDRETVGQRTDEMILALRALWAGEDGYEGDLVRATGGIS</sequence>
<dbReference type="SUPFAM" id="SSF51679">
    <property type="entry name" value="Bacterial luciferase-like"/>
    <property type="match status" value="1"/>
</dbReference>
<dbReference type="AlphaFoldDB" id="A0A382GYM8"/>
<evidence type="ECO:0000259" key="2">
    <source>
        <dbReference type="Pfam" id="PF00296"/>
    </source>
</evidence>
<dbReference type="InterPro" id="IPR011251">
    <property type="entry name" value="Luciferase-like_dom"/>
</dbReference>
<protein>
    <recommendedName>
        <fullName evidence="2">Luciferase-like domain-containing protein</fullName>
    </recommendedName>
</protein>
<dbReference type="PANTHER" id="PTHR43244:SF1">
    <property type="entry name" value="5,10-METHYLENETETRAHYDROMETHANOPTERIN REDUCTASE"/>
    <property type="match status" value="1"/>
</dbReference>
<dbReference type="EMBL" id="UINC01058081">
    <property type="protein sequence ID" value="SVB79945.1"/>
    <property type="molecule type" value="Genomic_DNA"/>
</dbReference>
<name>A0A382GYM8_9ZZZZ</name>
<dbReference type="Gene3D" id="3.20.20.30">
    <property type="entry name" value="Luciferase-like domain"/>
    <property type="match status" value="1"/>
</dbReference>
<feature type="domain" description="Luciferase-like" evidence="2">
    <location>
        <begin position="5"/>
        <end position="154"/>
    </location>
</feature>
<proteinExistence type="predicted"/>
<dbReference type="InterPro" id="IPR036661">
    <property type="entry name" value="Luciferase-like_sf"/>
</dbReference>
<dbReference type="InterPro" id="IPR050564">
    <property type="entry name" value="F420-G6PD/mer"/>
</dbReference>
<feature type="non-terminal residue" evidence="3">
    <location>
        <position position="161"/>
    </location>
</feature>
<accession>A0A382GYM8</accession>